<reference evidence="5" key="1">
    <citation type="submission" date="2019-08" db="EMBL/GenBank/DDBJ databases">
        <title>Comparative genome analysis confer to the adaptation heavy metal polluted environment.</title>
        <authorList>
            <person name="Li Y."/>
        </authorList>
    </citation>
    <scope>NUCLEOTIDE SEQUENCE [LARGE SCALE GENOMIC DNA]</scope>
    <source>
        <strain evidence="5">P1</strain>
    </source>
</reference>
<evidence type="ECO:0000313" key="5">
    <source>
        <dbReference type="EMBL" id="QEM10192.1"/>
    </source>
</evidence>
<comment type="similarity">
    <text evidence="1">Belongs to the type-I restriction system S methylase family.</text>
</comment>
<dbReference type="OrthoDB" id="667970at2"/>
<evidence type="ECO:0000256" key="2">
    <source>
        <dbReference type="ARBA" id="ARBA00022747"/>
    </source>
</evidence>
<name>A0A5C1HWC2_9SPHI</name>
<keyword evidence="6" id="KW-1185">Reference proteome</keyword>
<dbReference type="AlphaFoldDB" id="A0A5C1HWC2"/>
<organism evidence="5 6">
    <name type="scientific">Mucilaginibacter rubeus</name>
    <dbReference type="NCBI Taxonomy" id="2027860"/>
    <lineage>
        <taxon>Bacteria</taxon>
        <taxon>Pseudomonadati</taxon>
        <taxon>Bacteroidota</taxon>
        <taxon>Sphingobacteriia</taxon>
        <taxon>Sphingobacteriales</taxon>
        <taxon>Sphingobacteriaceae</taxon>
        <taxon>Mucilaginibacter</taxon>
    </lineage>
</organism>
<feature type="domain" description="Type I restriction modification DNA specificity" evidence="4">
    <location>
        <begin position="240"/>
        <end position="400"/>
    </location>
</feature>
<keyword evidence="3" id="KW-0238">DNA-binding</keyword>
<dbReference type="PANTHER" id="PTHR30408">
    <property type="entry name" value="TYPE-1 RESTRICTION ENZYME ECOKI SPECIFICITY PROTEIN"/>
    <property type="match status" value="1"/>
</dbReference>
<dbReference type="RefSeq" id="WP_112569145.1">
    <property type="nucleotide sequence ID" value="NZ_CP043450.1"/>
</dbReference>
<gene>
    <name evidence="5" type="ORF">DEO27_009195</name>
</gene>
<sequence>MEKYSNYKDSSVDWIGDIPQYWDIKKVKFVGNVMPSNVDKKTVEGEQQIDLCNYVDVYKNDFITADMAFMTATASDSQIEKFSLKAGDVIATKDSEDPTDIAVPAFVPKDIQGVICGYHLTLMRPDANQLNGNFLFWLIKSTYYNQFFSTQANGITRYGIGTYSFKNVPIILPSINEQKHIAHYLNTKTAKIDKLISDKERLTELLNEECIAIINQAVTRGIDLNVPMKDSAIDWLGDVPRHWQVKRMKYLCDIGTGDKDTENREDDGAYPFYVRSQTIERISSYSFDGEAILTAGDGVGVCKVWHYVDGKFDYHQRVYRMSDFKEVSGKYLYYYLKYNFEKEVKKLSAKSTVDSLRRPMFQNFLVSFGSITEQASIVNYVEAEEKRIENIIDKTKQEIELLKEYKTSLISEVVTGKVDVRNEVIPETGYLTLAS</sequence>
<protein>
    <recommendedName>
        <fullName evidence="4">Type I restriction modification DNA specificity domain-containing protein</fullName>
    </recommendedName>
</protein>
<dbReference type="Proteomes" id="UP000251402">
    <property type="component" value="Chromosome"/>
</dbReference>
<dbReference type="KEGG" id="mrub:DEO27_009195"/>
<keyword evidence="2" id="KW-0680">Restriction system</keyword>
<evidence type="ECO:0000259" key="4">
    <source>
        <dbReference type="Pfam" id="PF01420"/>
    </source>
</evidence>
<dbReference type="InterPro" id="IPR044946">
    <property type="entry name" value="Restrct_endonuc_typeI_TRD_sf"/>
</dbReference>
<dbReference type="Gene3D" id="1.10.287.1120">
    <property type="entry name" value="Bipartite methylase S protein"/>
    <property type="match status" value="1"/>
</dbReference>
<dbReference type="GO" id="GO:0009307">
    <property type="term" value="P:DNA restriction-modification system"/>
    <property type="evidence" value="ECO:0007669"/>
    <property type="project" value="UniProtKB-KW"/>
</dbReference>
<dbReference type="Gene3D" id="3.90.220.20">
    <property type="entry name" value="DNA methylase specificity domains"/>
    <property type="match status" value="2"/>
</dbReference>
<dbReference type="REBASE" id="367552">
    <property type="entry name" value="S.MruP1ORF9200P"/>
</dbReference>
<dbReference type="InterPro" id="IPR052021">
    <property type="entry name" value="Type-I_RS_S_subunit"/>
</dbReference>
<evidence type="ECO:0000256" key="3">
    <source>
        <dbReference type="ARBA" id="ARBA00023125"/>
    </source>
</evidence>
<evidence type="ECO:0000313" key="6">
    <source>
        <dbReference type="Proteomes" id="UP000251402"/>
    </source>
</evidence>
<dbReference type="EMBL" id="CP043450">
    <property type="protein sequence ID" value="QEM10192.1"/>
    <property type="molecule type" value="Genomic_DNA"/>
</dbReference>
<accession>A0A5C1HWC2</accession>
<dbReference type="Pfam" id="PF01420">
    <property type="entry name" value="Methylase_S"/>
    <property type="match status" value="2"/>
</dbReference>
<dbReference type="PANTHER" id="PTHR30408:SF12">
    <property type="entry name" value="TYPE I RESTRICTION ENZYME MJAVIII SPECIFICITY SUBUNIT"/>
    <property type="match status" value="1"/>
</dbReference>
<dbReference type="InterPro" id="IPR000055">
    <property type="entry name" value="Restrct_endonuc_typeI_TRD"/>
</dbReference>
<proteinExistence type="inferred from homology"/>
<dbReference type="GO" id="GO:0003677">
    <property type="term" value="F:DNA binding"/>
    <property type="evidence" value="ECO:0007669"/>
    <property type="project" value="UniProtKB-KW"/>
</dbReference>
<dbReference type="SUPFAM" id="SSF116734">
    <property type="entry name" value="DNA methylase specificity domain"/>
    <property type="match status" value="2"/>
</dbReference>
<evidence type="ECO:0000256" key="1">
    <source>
        <dbReference type="ARBA" id="ARBA00010923"/>
    </source>
</evidence>
<feature type="domain" description="Type I restriction modification DNA specificity" evidence="4">
    <location>
        <begin position="72"/>
        <end position="192"/>
    </location>
</feature>